<dbReference type="OrthoDB" id="2017946at2759"/>
<evidence type="ECO:0000256" key="3">
    <source>
        <dbReference type="ARBA" id="ARBA00022571"/>
    </source>
</evidence>
<dbReference type="AlphaFoldDB" id="A0A1E4SYC8"/>
<proteinExistence type="inferred from homology"/>
<dbReference type="InterPro" id="IPR016117">
    <property type="entry name" value="ArgJ-like_dom_sf"/>
</dbReference>
<sequence>MLSQIRKFSTTSLKYNKSRFVPTEGTYPQGYKVGAISTQVKKNNTLDLSLLTSSIPASAAAVFTTNKFKAAPVIASKDVLSKTKGNGINAIVVNSGCANAVTGQGGLSDAYSMIETTDSLFGAVENPSTLVMSTGVIGQRLQMSKILPGISKLSTQLGSDHEAWLNCAKGIMTTDTFPKLVSKQFVLSDGITYKLAGLAKGAGMICPNMATLLGFFVTDAKIEPSTLSKILQHAVDRSFNCISVDGDMSTNDTITALANGAAASKQSTTITETHPDFIKIQYEITQFAKQLAQLVVRDGEGATKFITIKVKNALNFKDAKKVASTIANSSLFKTAMYGEDANWGRILCAVGYSDVEVNTSKTNVSFVPVDGSARLNLLVNGEPELVDEDRASEILKGEELIIEVDLGMKLETSDIKAEAEDNEHKGECEFWTCDLSHEYVTINGDYRS</sequence>
<dbReference type="CDD" id="cd02152">
    <property type="entry name" value="OAT"/>
    <property type="match status" value="1"/>
</dbReference>
<dbReference type="Gene3D" id="3.10.20.340">
    <property type="entry name" value="ArgJ beta chain, C-terminal domain"/>
    <property type="match status" value="1"/>
</dbReference>
<dbReference type="GO" id="GO:0004042">
    <property type="term" value="F:L-glutamate N-acetyltransferase activity"/>
    <property type="evidence" value="ECO:0007669"/>
    <property type="project" value="UniProtKB-UniRule"/>
</dbReference>
<evidence type="ECO:0000256" key="5">
    <source>
        <dbReference type="ARBA" id="ARBA00022679"/>
    </source>
</evidence>
<dbReference type="EMBL" id="KV453856">
    <property type="protein sequence ID" value="ODV84490.1"/>
    <property type="molecule type" value="Genomic_DNA"/>
</dbReference>
<dbReference type="EC" id="2.3.1.1" evidence="10"/>
<comment type="similarity">
    <text evidence="2 10">Belongs to the ArgJ family.</text>
</comment>
<evidence type="ECO:0000256" key="8">
    <source>
        <dbReference type="ARBA" id="ARBA00023268"/>
    </source>
</evidence>
<evidence type="ECO:0000256" key="7">
    <source>
        <dbReference type="ARBA" id="ARBA00023128"/>
    </source>
</evidence>
<dbReference type="GO" id="GO:0005759">
    <property type="term" value="C:mitochondrial matrix"/>
    <property type="evidence" value="ECO:0007669"/>
    <property type="project" value="UniProtKB-SubCell"/>
</dbReference>
<dbReference type="UniPathway" id="UPA00068">
    <property type="reaction ID" value="UER00106"/>
</dbReference>
<dbReference type="NCBIfam" id="TIGR00120">
    <property type="entry name" value="ArgJ"/>
    <property type="match status" value="1"/>
</dbReference>
<feature type="site" description="Involved in the stabilization of negative charge on the oxyanion by the formation of the oxyanion hole" evidence="10">
    <location>
        <position position="135"/>
    </location>
</feature>
<comment type="PTM">
    <text evidence="10">The alpha and beta chains are autoproteolytically processed from a single precursor protein within the mitochondrion.</text>
</comment>
<evidence type="ECO:0000256" key="9">
    <source>
        <dbReference type="ARBA" id="ARBA00023315"/>
    </source>
</evidence>
<comment type="subunit">
    <text evidence="10">Heterodimer of an alpha and a beta chain.</text>
</comment>
<evidence type="ECO:0000256" key="6">
    <source>
        <dbReference type="ARBA" id="ARBA00022813"/>
    </source>
</evidence>
<keyword evidence="5 10" id="KW-0808">Transferase</keyword>
<evidence type="ECO:0000313" key="12">
    <source>
        <dbReference type="Proteomes" id="UP000094801"/>
    </source>
</evidence>
<dbReference type="FunFam" id="3.30.2330.10:FF:000001">
    <property type="entry name" value="Arginine biosynthesis bifunctional protein ArgJ, mitochondrial"/>
    <property type="match status" value="1"/>
</dbReference>
<protein>
    <recommendedName>
        <fullName evidence="10">Arginine biosynthesis bifunctional protein ArgJ, mitochondrial</fullName>
    </recommendedName>
    <domain>
        <recommendedName>
            <fullName evidence="10">Glutamate N-acetyltransferase</fullName>
            <shortName evidence="10">GAT</shortName>
            <ecNumber evidence="10">2.3.1.35</ecNumber>
        </recommendedName>
        <alternativeName>
            <fullName evidence="10">Ornithine acetyltransferase</fullName>
            <shortName evidence="10">OATase</shortName>
        </alternativeName>
        <alternativeName>
            <fullName evidence="10">Ornithine transacetylase</fullName>
        </alternativeName>
    </domain>
    <domain>
        <recommendedName>
            <fullName evidence="10">Amino-acid acetyltransferase</fullName>
            <ecNumber evidence="10">2.3.1.1</ecNumber>
        </recommendedName>
        <alternativeName>
            <fullName evidence="10">N-acetylglutamate synthase</fullName>
            <shortName evidence="10">AGS</shortName>
        </alternativeName>
    </domain>
    <component>
        <recommendedName>
            <fullName evidence="10">Arginine biosynthesis bifunctional protein ArgJ alpha chain</fullName>
        </recommendedName>
    </component>
    <component>
        <recommendedName>
            <fullName evidence="10">Arginine biosynthesis bifunctional protein ArgJ beta chain</fullName>
        </recommendedName>
    </component>
</protein>
<dbReference type="PANTHER" id="PTHR23100">
    <property type="entry name" value="ARGININE BIOSYNTHESIS BIFUNCTIONAL PROTEIN ARGJ"/>
    <property type="match status" value="1"/>
</dbReference>
<dbReference type="PANTHER" id="PTHR23100:SF0">
    <property type="entry name" value="ARGININE BIOSYNTHESIS BIFUNCTIONAL PROTEIN ARGJ, MITOCHONDRIAL"/>
    <property type="match status" value="1"/>
</dbReference>
<dbReference type="STRING" id="983967.A0A1E4SYC8"/>
<accession>A0A1E4SYC8</accession>
<dbReference type="GO" id="GO:0004358">
    <property type="term" value="F:L-glutamate N-acetyltransferase activity, acting on acetyl-L-ornithine as donor"/>
    <property type="evidence" value="ECO:0007669"/>
    <property type="project" value="UniProtKB-UniRule"/>
</dbReference>
<evidence type="ECO:0000313" key="11">
    <source>
        <dbReference type="EMBL" id="ODV84490.1"/>
    </source>
</evidence>
<comment type="catalytic activity">
    <reaction evidence="10">
        <text>L-glutamate + acetyl-CoA = N-acetyl-L-glutamate + CoA + H(+)</text>
        <dbReference type="Rhea" id="RHEA:24292"/>
        <dbReference type="ChEBI" id="CHEBI:15378"/>
        <dbReference type="ChEBI" id="CHEBI:29985"/>
        <dbReference type="ChEBI" id="CHEBI:44337"/>
        <dbReference type="ChEBI" id="CHEBI:57287"/>
        <dbReference type="ChEBI" id="CHEBI:57288"/>
        <dbReference type="EC" id="2.3.1.1"/>
    </reaction>
</comment>
<keyword evidence="12" id="KW-1185">Reference proteome</keyword>
<dbReference type="Gene3D" id="3.30.2330.10">
    <property type="entry name" value="arginine biosynthesis bifunctional protein suprefamily"/>
    <property type="match status" value="1"/>
</dbReference>
<feature type="binding site" evidence="10">
    <location>
        <position position="300"/>
    </location>
    <ligand>
        <name>substrate</name>
    </ligand>
</feature>
<feature type="chain" id="PRO_5023321444" description="Arginine biosynthesis bifunctional protein ArgJ alpha chain" evidence="10">
    <location>
        <begin position="1"/>
        <end position="210"/>
    </location>
</feature>
<dbReference type="InterPro" id="IPR042195">
    <property type="entry name" value="ArgJ_beta_C"/>
</dbReference>
<name>A0A1E4SYC8_9ASCO</name>
<dbReference type="EC" id="2.3.1.35" evidence="10"/>
<keyword evidence="6 10" id="KW-0068">Autocatalytic cleavage</keyword>
<keyword evidence="9 10" id="KW-0012">Acyltransferase</keyword>
<comment type="pathway">
    <text evidence="10">Amino-acid biosynthesis; L-arginine biosynthesis; L-ornithine and N-acetyl-L-glutamate from L-glutamate and N(2)-acetyl-L-ornithine (cyclic): step 1/1.</text>
</comment>
<dbReference type="HAMAP" id="MF_01106">
    <property type="entry name" value="ArgJ"/>
    <property type="match status" value="1"/>
</dbReference>
<dbReference type="Pfam" id="PF01960">
    <property type="entry name" value="ArgJ"/>
    <property type="match status" value="1"/>
</dbReference>
<dbReference type="NCBIfam" id="NF003802">
    <property type="entry name" value="PRK05388.1"/>
    <property type="match status" value="1"/>
</dbReference>
<comment type="catalytic activity">
    <reaction evidence="10">
        <text>N(2)-acetyl-L-ornithine + L-glutamate = N-acetyl-L-glutamate + L-ornithine</text>
        <dbReference type="Rhea" id="RHEA:15349"/>
        <dbReference type="ChEBI" id="CHEBI:29985"/>
        <dbReference type="ChEBI" id="CHEBI:44337"/>
        <dbReference type="ChEBI" id="CHEBI:46911"/>
        <dbReference type="ChEBI" id="CHEBI:57805"/>
        <dbReference type="EC" id="2.3.1.35"/>
    </reaction>
</comment>
<evidence type="ECO:0000256" key="1">
    <source>
        <dbReference type="ARBA" id="ARBA00004305"/>
    </source>
</evidence>
<keyword evidence="3 10" id="KW-0055">Arginine biosynthesis</keyword>
<feature type="binding site" evidence="10">
    <location>
        <position position="448"/>
    </location>
    <ligand>
        <name>substrate</name>
    </ligand>
</feature>
<feature type="binding site" evidence="10">
    <location>
        <position position="173"/>
    </location>
    <ligand>
        <name>substrate</name>
    </ligand>
</feature>
<evidence type="ECO:0000256" key="4">
    <source>
        <dbReference type="ARBA" id="ARBA00022605"/>
    </source>
</evidence>
<dbReference type="GO" id="GO:0006592">
    <property type="term" value="P:ornithine biosynthetic process"/>
    <property type="evidence" value="ECO:0007669"/>
    <property type="project" value="TreeGrafter"/>
</dbReference>
<keyword evidence="7 10" id="KW-0496">Mitochondrion</keyword>
<reference evidence="12" key="1">
    <citation type="submission" date="2016-04" db="EMBL/GenBank/DDBJ databases">
        <title>Comparative genomics of biotechnologically important yeasts.</title>
        <authorList>
            <consortium name="DOE Joint Genome Institute"/>
            <person name="Riley R."/>
            <person name="Haridas S."/>
            <person name="Wolfe K.H."/>
            <person name="Lopes M.R."/>
            <person name="Hittinger C.T."/>
            <person name="Goker M."/>
            <person name="Salamov A."/>
            <person name="Wisecaver J."/>
            <person name="Long T.M."/>
            <person name="Aerts A.L."/>
            <person name="Barry K."/>
            <person name="Choi C."/>
            <person name="Clum A."/>
            <person name="Coughlan A.Y."/>
            <person name="Deshpande S."/>
            <person name="Douglass A.P."/>
            <person name="Hanson S.J."/>
            <person name="Klenk H.-P."/>
            <person name="Labutti K."/>
            <person name="Lapidus A."/>
            <person name="Lindquist E."/>
            <person name="Lipzen A."/>
            <person name="Meier-Kolthoff J.P."/>
            <person name="Ohm R.A."/>
            <person name="Otillar R.P."/>
            <person name="Pangilinan J."/>
            <person name="Peng Y."/>
            <person name="Rokas A."/>
            <person name="Rosa C.A."/>
            <person name="Scheuner C."/>
            <person name="Sibirny A.A."/>
            <person name="Slot J.C."/>
            <person name="Stielow J.B."/>
            <person name="Sun H."/>
            <person name="Kurtzman C.P."/>
            <person name="Blackwell M."/>
            <person name="Grigoriev I.V."/>
            <person name="Jeffries T.W."/>
        </authorList>
    </citation>
    <scope>NUCLEOTIDE SEQUENCE [LARGE SCALE GENOMIC DNA]</scope>
    <source>
        <strain evidence="12">NRRL YB-2248</strain>
    </source>
</reference>
<comment type="subcellular location">
    <subcellularLocation>
        <location evidence="1 10">Mitochondrion matrix</location>
    </subcellularLocation>
</comment>
<dbReference type="Gene3D" id="3.60.70.12">
    <property type="entry name" value="L-amino peptidase D-ALA esterase/amidase"/>
    <property type="match status" value="1"/>
</dbReference>
<evidence type="ECO:0000256" key="10">
    <source>
        <dbReference type="HAMAP-Rule" id="MF_03124"/>
    </source>
</evidence>
<dbReference type="FunFam" id="3.60.70.12:FF:000001">
    <property type="entry name" value="Arginine biosynthesis bifunctional protein ArgJ, chloroplastic"/>
    <property type="match status" value="1"/>
</dbReference>
<comment type="pathway">
    <text evidence="10">Amino-acid biosynthesis; L-arginine biosynthesis; N(2)-acetyl-L-ornithine from L-glutamate: step 1/4.</text>
</comment>
<keyword evidence="4 10" id="KW-0028">Amino-acid biosynthesis</keyword>
<dbReference type="Proteomes" id="UP000094801">
    <property type="component" value="Unassembled WGS sequence"/>
</dbReference>
<comment type="function">
    <text evidence="10">Catalyzes two activities which are involved in the cyclic version of arginine biosynthesis: the synthesis of acetylglutamate from glutamate and acetyl-CoA, and of ornithine by transacetylation between acetylornithine and glutamate.</text>
</comment>
<feature type="active site" description="Nucleophile" evidence="10">
    <location>
        <position position="211"/>
    </location>
</feature>
<feature type="site" description="Cleavage; by autolysis" evidence="10">
    <location>
        <begin position="210"/>
        <end position="211"/>
    </location>
</feature>
<evidence type="ECO:0000256" key="2">
    <source>
        <dbReference type="ARBA" id="ARBA00006774"/>
    </source>
</evidence>
<dbReference type="FunFam" id="3.10.20.340:FF:000002">
    <property type="entry name" value="Arginine biosynthesis bifunctional protein ArgJ, mitochondrial"/>
    <property type="match status" value="1"/>
</dbReference>
<dbReference type="GO" id="GO:0006526">
    <property type="term" value="P:L-arginine biosynthetic process"/>
    <property type="evidence" value="ECO:0007669"/>
    <property type="project" value="UniProtKB-UniRule"/>
</dbReference>
<feature type="binding site" evidence="10">
    <location>
        <position position="443"/>
    </location>
    <ligand>
        <name>substrate</name>
    </ligand>
</feature>
<organism evidence="11 12">
    <name type="scientific">[Candida] arabinofermentans NRRL YB-2248</name>
    <dbReference type="NCBI Taxonomy" id="983967"/>
    <lineage>
        <taxon>Eukaryota</taxon>
        <taxon>Fungi</taxon>
        <taxon>Dikarya</taxon>
        <taxon>Ascomycota</taxon>
        <taxon>Saccharomycotina</taxon>
        <taxon>Pichiomycetes</taxon>
        <taxon>Pichiales</taxon>
        <taxon>Pichiaceae</taxon>
        <taxon>Ogataea</taxon>
        <taxon>Ogataea/Candida clade</taxon>
    </lineage>
</organism>
<keyword evidence="8 10" id="KW-0511">Multifunctional enzyme</keyword>
<feature type="binding site" evidence="10">
    <location>
        <position position="200"/>
    </location>
    <ligand>
        <name>substrate</name>
    </ligand>
</feature>
<gene>
    <name evidence="11" type="ORF">CANARDRAFT_200894</name>
</gene>
<dbReference type="InterPro" id="IPR002813">
    <property type="entry name" value="Arg_biosynth_ArgJ"/>
</dbReference>
<feature type="chain" id="PRO_5023321443" description="Arginine biosynthesis bifunctional protein ArgJ beta chain" evidence="10">
    <location>
        <begin position="211"/>
        <end position="448"/>
    </location>
</feature>
<dbReference type="SUPFAM" id="SSF56266">
    <property type="entry name" value="DmpA/ArgJ-like"/>
    <property type="match status" value="1"/>
</dbReference>
<feature type="site" description="Involved in the stabilization of negative charge on the oxyanion by the formation of the oxyanion hole" evidence="10">
    <location>
        <position position="134"/>
    </location>
</feature>
<feature type="binding site" evidence="10">
    <location>
        <position position="211"/>
    </location>
    <ligand>
        <name>substrate</name>
    </ligand>
</feature>